<evidence type="ECO:0000259" key="1">
    <source>
        <dbReference type="Pfam" id="PF09983"/>
    </source>
</evidence>
<gene>
    <name evidence="2" type="ORF">GCM10022212_22420</name>
</gene>
<keyword evidence="3" id="KW-1185">Reference proteome</keyword>
<dbReference type="Proteomes" id="UP001501353">
    <property type="component" value="Unassembled WGS sequence"/>
</dbReference>
<sequence length="61" mass="7142">MEFSGYWEQEDKQTLRDLPCLTPPEMALYNALRDNKLGDKVRLEQELIGFGWVQLALSRLD</sequence>
<feature type="domain" description="Wadjet protein JetD C-terminal" evidence="1">
    <location>
        <begin position="7"/>
        <end position="55"/>
    </location>
</feature>
<dbReference type="InterPro" id="IPR024534">
    <property type="entry name" value="JetD_C"/>
</dbReference>
<reference evidence="3" key="1">
    <citation type="journal article" date="2019" name="Int. J. Syst. Evol. Microbiol.">
        <title>The Global Catalogue of Microorganisms (GCM) 10K type strain sequencing project: providing services to taxonomists for standard genome sequencing and annotation.</title>
        <authorList>
            <consortium name="The Broad Institute Genomics Platform"/>
            <consortium name="The Broad Institute Genome Sequencing Center for Infectious Disease"/>
            <person name="Wu L."/>
            <person name="Ma J."/>
        </authorList>
    </citation>
    <scope>NUCLEOTIDE SEQUENCE [LARGE SCALE GENOMIC DNA]</scope>
    <source>
        <strain evidence="3">JCM 16673</strain>
    </source>
</reference>
<proteinExistence type="predicted"/>
<dbReference type="EMBL" id="BAAAZE010000008">
    <property type="protein sequence ID" value="GAA4024339.1"/>
    <property type="molecule type" value="Genomic_DNA"/>
</dbReference>
<protein>
    <recommendedName>
        <fullName evidence="1">Wadjet protein JetD C-terminal domain-containing protein</fullName>
    </recommendedName>
</protein>
<accession>A0ABP7TDA4</accession>
<evidence type="ECO:0000313" key="2">
    <source>
        <dbReference type="EMBL" id="GAA4024339.1"/>
    </source>
</evidence>
<comment type="caution">
    <text evidence="2">The sequence shown here is derived from an EMBL/GenBank/DDBJ whole genome shotgun (WGS) entry which is preliminary data.</text>
</comment>
<evidence type="ECO:0000313" key="3">
    <source>
        <dbReference type="Proteomes" id="UP001501353"/>
    </source>
</evidence>
<organism evidence="2 3">
    <name type="scientific">Actimicrobium antarcticum</name>
    <dbReference type="NCBI Taxonomy" id="1051899"/>
    <lineage>
        <taxon>Bacteria</taxon>
        <taxon>Pseudomonadati</taxon>
        <taxon>Pseudomonadota</taxon>
        <taxon>Betaproteobacteria</taxon>
        <taxon>Burkholderiales</taxon>
        <taxon>Oxalobacteraceae</taxon>
        <taxon>Actimicrobium</taxon>
    </lineage>
</organism>
<dbReference type="Pfam" id="PF09983">
    <property type="entry name" value="JetD_C"/>
    <property type="match status" value="1"/>
</dbReference>
<name>A0ABP7TDA4_9BURK</name>